<organism evidence="9 10">
    <name type="scientific">Phytoactinopolyspora halotolerans</name>
    <dbReference type="NCBI Taxonomy" id="1981512"/>
    <lineage>
        <taxon>Bacteria</taxon>
        <taxon>Bacillati</taxon>
        <taxon>Actinomycetota</taxon>
        <taxon>Actinomycetes</taxon>
        <taxon>Jiangellales</taxon>
        <taxon>Jiangellaceae</taxon>
        <taxon>Phytoactinopolyspora</taxon>
    </lineage>
</organism>
<evidence type="ECO:0000256" key="7">
    <source>
        <dbReference type="SAM" id="MobiDB-lite"/>
    </source>
</evidence>
<dbReference type="Gene3D" id="3.30.950.10">
    <property type="entry name" value="Methyltransferase, Cobalt-precorrin-4 Transmethylase, Domain 2"/>
    <property type="match status" value="2"/>
</dbReference>
<comment type="similarity">
    <text evidence="2">Belongs to the precorrin methyltransferase family.</text>
</comment>
<proteinExistence type="inferred from homology"/>
<dbReference type="EMBL" id="JAAGOA010000001">
    <property type="protein sequence ID" value="NED98611.1"/>
    <property type="molecule type" value="Genomic_DNA"/>
</dbReference>
<reference evidence="9 10" key="1">
    <citation type="submission" date="2020-02" db="EMBL/GenBank/DDBJ databases">
        <authorList>
            <person name="Li X.-J."/>
            <person name="Han X.-M."/>
        </authorList>
    </citation>
    <scope>NUCLEOTIDE SEQUENCE [LARGE SCALE GENOMIC DNA]</scope>
    <source>
        <strain evidence="9 10">CCTCC AB 2017055</strain>
    </source>
</reference>
<dbReference type="GO" id="GO:0009236">
    <property type="term" value="P:cobalamin biosynthetic process"/>
    <property type="evidence" value="ECO:0007669"/>
    <property type="project" value="UniProtKB-UniPathway"/>
</dbReference>
<dbReference type="PANTHER" id="PTHR47036:SF1">
    <property type="entry name" value="COBALT-FACTOR III C(17)-METHYLTRANSFERASE-RELATED"/>
    <property type="match status" value="1"/>
</dbReference>
<evidence type="ECO:0000259" key="8">
    <source>
        <dbReference type="Pfam" id="PF00590"/>
    </source>
</evidence>
<dbReference type="NCBIfam" id="TIGR01466">
    <property type="entry name" value="cobJ_cbiH"/>
    <property type="match status" value="1"/>
</dbReference>
<evidence type="ECO:0000256" key="2">
    <source>
        <dbReference type="ARBA" id="ARBA00005879"/>
    </source>
</evidence>
<gene>
    <name evidence="9" type="ORF">G1H10_00325</name>
</gene>
<dbReference type="InterPro" id="IPR000878">
    <property type="entry name" value="4pyrrol_Mease"/>
</dbReference>
<dbReference type="InterPro" id="IPR006364">
    <property type="entry name" value="CobI/CbiL/CobIJ_dom"/>
</dbReference>
<evidence type="ECO:0000256" key="4">
    <source>
        <dbReference type="ARBA" id="ARBA00022603"/>
    </source>
</evidence>
<name>A0A6L9S1X4_9ACTN</name>
<keyword evidence="4 9" id="KW-0489">Methyltransferase</keyword>
<feature type="compositionally biased region" description="Polar residues" evidence="7">
    <location>
        <begin position="246"/>
        <end position="255"/>
    </location>
</feature>
<dbReference type="NCBIfam" id="NF004647">
    <property type="entry name" value="PRK05990.1"/>
    <property type="match status" value="1"/>
</dbReference>
<dbReference type="CDD" id="cd11646">
    <property type="entry name" value="Precorrin_3B_C17_MT"/>
    <property type="match status" value="1"/>
</dbReference>
<dbReference type="UniPathway" id="UPA00148"/>
<keyword evidence="3" id="KW-0169">Cobalamin biosynthesis</keyword>
<feature type="region of interest" description="Disordered" evidence="7">
    <location>
        <begin position="246"/>
        <end position="298"/>
    </location>
</feature>
<keyword evidence="10" id="KW-1185">Reference proteome</keyword>
<dbReference type="InterPro" id="IPR051810">
    <property type="entry name" value="Precorrin_MeTrfase"/>
</dbReference>
<dbReference type="NCBIfam" id="TIGR01467">
    <property type="entry name" value="cobI_cbiL"/>
    <property type="match status" value="1"/>
</dbReference>
<protein>
    <submittedName>
        <fullName evidence="9">Precorrin-2 C(20)-methyltransferase</fullName>
        <ecNumber evidence="9">2.1.1.130</ecNumber>
    </submittedName>
</protein>
<dbReference type="PROSITE" id="PS00839">
    <property type="entry name" value="SUMT_1"/>
    <property type="match status" value="1"/>
</dbReference>
<comment type="pathway">
    <text evidence="1">Cofactor biosynthesis; adenosylcobalamin biosynthesis.</text>
</comment>
<dbReference type="GO" id="GO:0030788">
    <property type="term" value="F:precorrin-2 C20-methyltransferase activity"/>
    <property type="evidence" value="ECO:0007669"/>
    <property type="project" value="UniProtKB-EC"/>
</dbReference>
<dbReference type="InterPro" id="IPR012382">
    <property type="entry name" value="CobI/CbiL"/>
</dbReference>
<keyword evidence="6" id="KW-0949">S-adenosyl-L-methionine</keyword>
<dbReference type="GO" id="GO:0032259">
    <property type="term" value="P:methylation"/>
    <property type="evidence" value="ECO:0007669"/>
    <property type="project" value="UniProtKB-KW"/>
</dbReference>
<feature type="domain" description="Tetrapyrrole methylase" evidence="8">
    <location>
        <begin position="10"/>
        <end position="223"/>
    </location>
</feature>
<sequence>MTDAHAGTGRLWGIGLGPGDPDLVTVKAARLIGEADVIAYHSARHGRSIARSIAEPYLRDGQVEEALVYPVTTEGTQHPGGYDGAIAEFYEHAAKRLAEHLDAGRDVALLCAGDPFFYGSYMHMHERLCGRYEATAVPGITSMTAAAAELGRPLVQHEEALTVLPGTLPGPQLAMRLAETDAAAILKLGRTFHSVRDALAEAGRLDEAYYVERATWGGQRVERLADVDPESVPYFSLAVVPSPAYTSRTATTADTSPDGHDTADAADAADGGTHTTNNTGGALDSTVSRDDATTRAAAAPAHGEVVVIGLGPAGPEWLTPEAEREVAAAEHIVGYGPYVSRVPVRSGQQRHSSGNRVEADRALQALELAQAGARVAVVSSGDPGVFAMASAVLEQADDPRWNGVSVRVVPGLTAAQAAASRVGAPLGHDYCVMSLSDRLKPWEIIERRLDAAAAADLVLALYNPASRSRREQLQRARDTLLRHRAPHTPVVIARDVGGSEESVLVSTLGEFDADTVDMRCLLIVGSSQTRVSERSDGVRTVWTPRTYG</sequence>
<evidence type="ECO:0000256" key="6">
    <source>
        <dbReference type="ARBA" id="ARBA00022691"/>
    </source>
</evidence>
<dbReference type="Pfam" id="PF00590">
    <property type="entry name" value="TP_methylase"/>
    <property type="match status" value="2"/>
</dbReference>
<evidence type="ECO:0000313" key="10">
    <source>
        <dbReference type="Proteomes" id="UP000475214"/>
    </source>
</evidence>
<evidence type="ECO:0000256" key="3">
    <source>
        <dbReference type="ARBA" id="ARBA00022573"/>
    </source>
</evidence>
<dbReference type="InterPro" id="IPR006363">
    <property type="entry name" value="Cbl_synth_CobJ/CibH_dom"/>
</dbReference>
<keyword evidence="5 9" id="KW-0808">Transferase</keyword>
<dbReference type="InterPro" id="IPR014777">
    <property type="entry name" value="4pyrrole_Mease_sub1"/>
</dbReference>
<dbReference type="InterPro" id="IPR014776">
    <property type="entry name" value="4pyrrole_Mease_sub2"/>
</dbReference>
<feature type="domain" description="Tetrapyrrole methylase" evidence="8">
    <location>
        <begin position="305"/>
        <end position="511"/>
    </location>
</feature>
<dbReference type="PANTHER" id="PTHR47036">
    <property type="entry name" value="COBALT-FACTOR III C(17)-METHYLTRANSFERASE-RELATED"/>
    <property type="match status" value="1"/>
</dbReference>
<dbReference type="RefSeq" id="WP_163731048.1">
    <property type="nucleotide sequence ID" value="NZ_JAAGOA010000001.1"/>
</dbReference>
<dbReference type="InterPro" id="IPR003043">
    <property type="entry name" value="Uropor_MeTrfase_CS"/>
</dbReference>
<evidence type="ECO:0000256" key="1">
    <source>
        <dbReference type="ARBA" id="ARBA00004953"/>
    </source>
</evidence>
<dbReference type="CDD" id="cd11645">
    <property type="entry name" value="Precorrin_2_C20_MT"/>
    <property type="match status" value="1"/>
</dbReference>
<dbReference type="SUPFAM" id="SSF53790">
    <property type="entry name" value="Tetrapyrrole methylase"/>
    <property type="match status" value="2"/>
</dbReference>
<dbReference type="Proteomes" id="UP000475214">
    <property type="component" value="Unassembled WGS sequence"/>
</dbReference>
<comment type="caution">
    <text evidence="9">The sequence shown here is derived from an EMBL/GenBank/DDBJ whole genome shotgun (WGS) entry which is preliminary data.</text>
</comment>
<evidence type="ECO:0000313" key="9">
    <source>
        <dbReference type="EMBL" id="NED98611.1"/>
    </source>
</evidence>
<dbReference type="AlphaFoldDB" id="A0A6L9S1X4"/>
<dbReference type="Gene3D" id="3.40.1010.10">
    <property type="entry name" value="Cobalt-precorrin-4 Transmethylase, Domain 1"/>
    <property type="match status" value="2"/>
</dbReference>
<accession>A0A6L9S1X4</accession>
<feature type="compositionally biased region" description="Low complexity" evidence="7">
    <location>
        <begin position="265"/>
        <end position="281"/>
    </location>
</feature>
<evidence type="ECO:0000256" key="5">
    <source>
        <dbReference type="ARBA" id="ARBA00022679"/>
    </source>
</evidence>
<dbReference type="EC" id="2.1.1.130" evidence="9"/>
<dbReference type="InterPro" id="IPR035996">
    <property type="entry name" value="4pyrrol_Methylase_sf"/>
</dbReference>